<proteinExistence type="inferred from homology"/>
<evidence type="ECO:0000256" key="2">
    <source>
        <dbReference type="ARBA" id="ARBA00012815"/>
    </source>
</evidence>
<organism evidence="10 11">
    <name type="scientific">Lachnoclostridium phytofermentans</name>
    <dbReference type="NCBI Taxonomy" id="66219"/>
    <lineage>
        <taxon>Bacteria</taxon>
        <taxon>Bacillati</taxon>
        <taxon>Bacillota</taxon>
        <taxon>Clostridia</taxon>
        <taxon>Lachnospirales</taxon>
        <taxon>Lachnospiraceae</taxon>
    </lineage>
</organism>
<evidence type="ECO:0000256" key="5">
    <source>
        <dbReference type="ARBA" id="ARBA00022917"/>
    </source>
</evidence>
<dbReference type="InterPro" id="IPR041715">
    <property type="entry name" value="HisRS-like_core"/>
</dbReference>
<evidence type="ECO:0000256" key="7">
    <source>
        <dbReference type="NCBIfam" id="TIGR00442"/>
    </source>
</evidence>
<feature type="binding site" evidence="8">
    <location>
        <position position="140"/>
    </location>
    <ligand>
        <name>L-histidine</name>
        <dbReference type="ChEBI" id="CHEBI:57595"/>
    </ligand>
</feature>
<keyword evidence="3" id="KW-0547">Nucleotide-binding</keyword>
<feature type="domain" description="Aminoacyl-transfer RNA synthetases class-II family profile" evidence="9">
    <location>
        <begin position="1"/>
        <end position="343"/>
    </location>
</feature>
<reference evidence="10 11" key="1">
    <citation type="journal article" date="2018" name="Nat. Biotechnol.">
        <title>A standardized bacterial taxonomy based on genome phylogeny substantially revises the tree of life.</title>
        <authorList>
            <person name="Parks D.H."/>
            <person name="Chuvochina M."/>
            <person name="Waite D.W."/>
            <person name="Rinke C."/>
            <person name="Skarshewski A."/>
            <person name="Chaumeil P.A."/>
            <person name="Hugenholtz P."/>
        </authorList>
    </citation>
    <scope>NUCLEOTIDE SEQUENCE [LARGE SCALE GENOMIC DNA]</scope>
    <source>
        <strain evidence="10">UBA11728</strain>
    </source>
</reference>
<evidence type="ECO:0000256" key="8">
    <source>
        <dbReference type="PIRSR" id="PIRSR001549-1"/>
    </source>
</evidence>
<dbReference type="NCBIfam" id="TIGR00442">
    <property type="entry name" value="hisS"/>
    <property type="match status" value="1"/>
</dbReference>
<feature type="binding site" evidence="8">
    <location>
        <begin position="284"/>
        <end position="285"/>
    </location>
    <ligand>
        <name>L-histidine</name>
        <dbReference type="ChEBI" id="CHEBI:57595"/>
    </ligand>
</feature>
<name>A0A3D2X3X8_9FIRM</name>
<evidence type="ECO:0000259" key="9">
    <source>
        <dbReference type="PROSITE" id="PS50862"/>
    </source>
</evidence>
<dbReference type="SUPFAM" id="SSF55681">
    <property type="entry name" value="Class II aaRS and biotin synthetases"/>
    <property type="match status" value="1"/>
</dbReference>
<evidence type="ECO:0000313" key="11">
    <source>
        <dbReference type="Proteomes" id="UP000262969"/>
    </source>
</evidence>
<evidence type="ECO:0000256" key="6">
    <source>
        <dbReference type="ARBA" id="ARBA00047639"/>
    </source>
</evidence>
<dbReference type="InterPro" id="IPR045864">
    <property type="entry name" value="aa-tRNA-synth_II/BPL/LPL"/>
</dbReference>
<dbReference type="GO" id="GO:0016740">
    <property type="term" value="F:transferase activity"/>
    <property type="evidence" value="ECO:0007669"/>
    <property type="project" value="UniProtKB-ARBA"/>
</dbReference>
<dbReference type="InterPro" id="IPR004516">
    <property type="entry name" value="HisRS/HisZ"/>
</dbReference>
<dbReference type="PANTHER" id="PTHR11476:SF7">
    <property type="entry name" value="HISTIDINE--TRNA LIGASE"/>
    <property type="match status" value="1"/>
</dbReference>
<dbReference type="Proteomes" id="UP000262969">
    <property type="component" value="Unassembled WGS sequence"/>
</dbReference>
<comment type="similarity">
    <text evidence="1">Belongs to the class-II aminoacyl-tRNA synthetase family.</text>
</comment>
<evidence type="ECO:0000256" key="4">
    <source>
        <dbReference type="ARBA" id="ARBA00022840"/>
    </source>
</evidence>
<evidence type="ECO:0000313" key="10">
    <source>
        <dbReference type="EMBL" id="HCL01812.1"/>
    </source>
</evidence>
<dbReference type="PANTHER" id="PTHR11476">
    <property type="entry name" value="HISTIDYL-TRNA SYNTHETASE"/>
    <property type="match status" value="1"/>
</dbReference>
<keyword evidence="5" id="KW-0648">Protein biosynthesis</keyword>
<dbReference type="GO" id="GO:0005737">
    <property type="term" value="C:cytoplasm"/>
    <property type="evidence" value="ECO:0007669"/>
    <property type="project" value="UniProtKB-UniRule"/>
</dbReference>
<dbReference type="CDD" id="cd00773">
    <property type="entry name" value="HisRS-like_core"/>
    <property type="match status" value="1"/>
</dbReference>
<dbReference type="GO" id="GO:0006427">
    <property type="term" value="P:histidyl-tRNA aminoacylation"/>
    <property type="evidence" value="ECO:0007669"/>
    <property type="project" value="UniProtKB-UniRule"/>
</dbReference>
<evidence type="ECO:0000256" key="3">
    <source>
        <dbReference type="ARBA" id="ARBA00022741"/>
    </source>
</evidence>
<dbReference type="PIRSF" id="PIRSF001549">
    <property type="entry name" value="His-tRNA_synth"/>
    <property type="match status" value="1"/>
</dbReference>
<feature type="binding site" evidence="8">
    <location>
        <position position="280"/>
    </location>
    <ligand>
        <name>L-histidine</name>
        <dbReference type="ChEBI" id="CHEBI:57595"/>
    </ligand>
</feature>
<dbReference type="InterPro" id="IPR015807">
    <property type="entry name" value="His-tRNA-ligase"/>
</dbReference>
<dbReference type="Gene3D" id="3.30.930.10">
    <property type="entry name" value="Bira Bifunctional Protein, Domain 2"/>
    <property type="match status" value="1"/>
</dbReference>
<dbReference type="EMBL" id="DPVV01000180">
    <property type="protein sequence ID" value="HCL01812.1"/>
    <property type="molecule type" value="Genomic_DNA"/>
</dbReference>
<feature type="binding site" evidence="8">
    <location>
        <begin position="92"/>
        <end position="94"/>
    </location>
    <ligand>
        <name>L-histidine</name>
        <dbReference type="ChEBI" id="CHEBI:57595"/>
    </ligand>
</feature>
<keyword evidence="4" id="KW-0067">ATP-binding</keyword>
<dbReference type="GO" id="GO:0005524">
    <property type="term" value="F:ATP binding"/>
    <property type="evidence" value="ECO:0007669"/>
    <property type="project" value="UniProtKB-KW"/>
</dbReference>
<dbReference type="InterPro" id="IPR006195">
    <property type="entry name" value="aa-tRNA-synth_II"/>
</dbReference>
<dbReference type="EC" id="6.1.1.21" evidence="2 7"/>
<dbReference type="GO" id="GO:0140096">
    <property type="term" value="F:catalytic activity, acting on a protein"/>
    <property type="evidence" value="ECO:0007669"/>
    <property type="project" value="UniProtKB-ARBA"/>
</dbReference>
<dbReference type="Pfam" id="PF13393">
    <property type="entry name" value="tRNA-synt_His"/>
    <property type="match status" value="1"/>
</dbReference>
<keyword evidence="10" id="KW-0436">Ligase</keyword>
<feature type="binding site" evidence="8">
    <location>
        <position position="122"/>
    </location>
    <ligand>
        <name>L-histidine</name>
        <dbReference type="ChEBI" id="CHEBI:57595"/>
    </ligand>
</feature>
<dbReference type="AlphaFoldDB" id="A0A3D2X3X8"/>
<comment type="caution">
    <text evidence="10">The sequence shown here is derived from an EMBL/GenBank/DDBJ whole genome shotgun (WGS) entry which is preliminary data.</text>
</comment>
<feature type="binding site" evidence="8">
    <location>
        <position position="136"/>
    </location>
    <ligand>
        <name>L-histidine</name>
        <dbReference type="ChEBI" id="CHEBI:57595"/>
    </ligand>
</feature>
<comment type="catalytic activity">
    <reaction evidence="6">
        <text>tRNA(His) + L-histidine + ATP = L-histidyl-tRNA(His) + AMP + diphosphate + H(+)</text>
        <dbReference type="Rhea" id="RHEA:17313"/>
        <dbReference type="Rhea" id="RHEA-COMP:9665"/>
        <dbReference type="Rhea" id="RHEA-COMP:9689"/>
        <dbReference type="ChEBI" id="CHEBI:15378"/>
        <dbReference type="ChEBI" id="CHEBI:30616"/>
        <dbReference type="ChEBI" id="CHEBI:33019"/>
        <dbReference type="ChEBI" id="CHEBI:57595"/>
        <dbReference type="ChEBI" id="CHEBI:78442"/>
        <dbReference type="ChEBI" id="CHEBI:78527"/>
        <dbReference type="ChEBI" id="CHEBI:456215"/>
        <dbReference type="EC" id="6.1.1.21"/>
    </reaction>
</comment>
<evidence type="ECO:0000256" key="1">
    <source>
        <dbReference type="ARBA" id="ARBA00008226"/>
    </source>
</evidence>
<protein>
    <recommendedName>
        <fullName evidence="2 7">Histidine--tRNA ligase</fullName>
        <ecNumber evidence="2 7">6.1.1.21</ecNumber>
    </recommendedName>
</protein>
<gene>
    <name evidence="10" type="primary">hisS</name>
    <name evidence="10" type="ORF">DHW61_05255</name>
</gene>
<sequence>MKISTVKGMNEYSPNEVLIRDYLQNVILTTYQSFGFQKISTPIMEDIENLENSEGGENLKLLFKVLKRGDKLEKEISDGSFENLSDLGLRYDLTLPLCRYIANNRFKLPSPFRCIQIDRVYRAERPQKGRLREFVQCDIDIIGTDSCNAEIELITTTAKALQVIGVRDFIVKINNRRLLNTLLLSLGFTKEQLEGVCISFDKMSKIGTGGVKTELLEKGCDEEAITRFMNFLSNMPISLSTIREICGENEDIRSLETIITSCSRLSNGEYRMEFDLSLVRGQSYYTGAVFEIVSDDWNGSIAGGGRYDNLIGKFTNEVIPAVGFSIGFERIYQMLIENNYQIPNKKKRLAILYKKEAIVEALEEATKYQQNFDVVLYEEKSNVRKQISKIKTQGCDAYVLINQSEGMVFFSEEVKED</sequence>
<accession>A0A3D2X3X8</accession>
<dbReference type="GO" id="GO:0004821">
    <property type="term" value="F:histidine-tRNA ligase activity"/>
    <property type="evidence" value="ECO:0007669"/>
    <property type="project" value="UniProtKB-UniRule"/>
</dbReference>
<dbReference type="PROSITE" id="PS50862">
    <property type="entry name" value="AA_TRNA_LIGASE_II"/>
    <property type="match status" value="1"/>
</dbReference>